<evidence type="ECO:0000256" key="1">
    <source>
        <dbReference type="SAM" id="Phobius"/>
    </source>
</evidence>
<keyword evidence="3" id="KW-1185">Reference proteome</keyword>
<keyword evidence="1" id="KW-0812">Transmembrane</keyword>
<dbReference type="EMBL" id="KN840522">
    <property type="protein sequence ID" value="KIP06261.1"/>
    <property type="molecule type" value="Genomic_DNA"/>
</dbReference>
<proteinExistence type="predicted"/>
<dbReference type="AlphaFoldDB" id="A0A0C3RX05"/>
<organism evidence="2 3">
    <name type="scientific">Phlebiopsis gigantea (strain 11061_1 CR5-6)</name>
    <name type="common">White-rot fungus</name>
    <name type="synonym">Peniophora gigantea</name>
    <dbReference type="NCBI Taxonomy" id="745531"/>
    <lineage>
        <taxon>Eukaryota</taxon>
        <taxon>Fungi</taxon>
        <taxon>Dikarya</taxon>
        <taxon>Basidiomycota</taxon>
        <taxon>Agaricomycotina</taxon>
        <taxon>Agaricomycetes</taxon>
        <taxon>Polyporales</taxon>
        <taxon>Phanerochaetaceae</taxon>
        <taxon>Phlebiopsis</taxon>
    </lineage>
</organism>
<gene>
    <name evidence="2" type="ORF">PHLGIDRAFT_466600</name>
</gene>
<evidence type="ECO:0000313" key="2">
    <source>
        <dbReference type="EMBL" id="KIP06261.1"/>
    </source>
</evidence>
<accession>A0A0C3RX05</accession>
<sequence>MYISAATHWALVIPWRGLSLVGLDAFDLLSGNYQVGGCTLTPLLLLNIVLGDGIVLWRASWVLWQQHRFNKIIMQGVSASLIIATLITAALNAKYTCRYPAFHAEFADPTGIAALALSGLTNMTATGLIILKAWRHRRLMKPDFKLTSSRTKTEKALLMFVDCGIIYSVFWITLLIGLSVTKGAVLATSTVQFVSMERFAYGFTVFMDTGLIDLIGIYPTILVILSALSMDVSNHTGGSVKARRLVVNMRLGGDTCTEAPTSSSIVAATQDCGLLAMPLSGV</sequence>
<feature type="transmembrane region" description="Helical" evidence="1">
    <location>
        <begin position="200"/>
        <end position="225"/>
    </location>
</feature>
<keyword evidence="1" id="KW-1133">Transmembrane helix</keyword>
<feature type="transmembrane region" description="Helical" evidence="1">
    <location>
        <begin position="156"/>
        <end position="180"/>
    </location>
</feature>
<keyword evidence="1" id="KW-0472">Membrane</keyword>
<protein>
    <submittedName>
        <fullName evidence="2">Uncharacterized protein</fullName>
    </submittedName>
</protein>
<feature type="transmembrane region" description="Helical" evidence="1">
    <location>
        <begin position="111"/>
        <end position="135"/>
    </location>
</feature>
<reference evidence="2 3" key="1">
    <citation type="journal article" date="2014" name="PLoS Genet.">
        <title>Analysis of the Phlebiopsis gigantea genome, transcriptome and secretome provides insight into its pioneer colonization strategies of wood.</title>
        <authorList>
            <person name="Hori C."/>
            <person name="Ishida T."/>
            <person name="Igarashi K."/>
            <person name="Samejima M."/>
            <person name="Suzuki H."/>
            <person name="Master E."/>
            <person name="Ferreira P."/>
            <person name="Ruiz-Duenas F.J."/>
            <person name="Held B."/>
            <person name="Canessa P."/>
            <person name="Larrondo L.F."/>
            <person name="Schmoll M."/>
            <person name="Druzhinina I.S."/>
            <person name="Kubicek C.P."/>
            <person name="Gaskell J.A."/>
            <person name="Kersten P."/>
            <person name="St John F."/>
            <person name="Glasner J."/>
            <person name="Sabat G."/>
            <person name="Splinter BonDurant S."/>
            <person name="Syed K."/>
            <person name="Yadav J."/>
            <person name="Mgbeahuruike A.C."/>
            <person name="Kovalchuk A."/>
            <person name="Asiegbu F.O."/>
            <person name="Lackner G."/>
            <person name="Hoffmeister D."/>
            <person name="Rencoret J."/>
            <person name="Gutierrez A."/>
            <person name="Sun H."/>
            <person name="Lindquist E."/>
            <person name="Barry K."/>
            <person name="Riley R."/>
            <person name="Grigoriev I.V."/>
            <person name="Henrissat B."/>
            <person name="Kues U."/>
            <person name="Berka R.M."/>
            <person name="Martinez A.T."/>
            <person name="Covert S.F."/>
            <person name="Blanchette R.A."/>
            <person name="Cullen D."/>
        </authorList>
    </citation>
    <scope>NUCLEOTIDE SEQUENCE [LARGE SCALE GENOMIC DNA]</scope>
    <source>
        <strain evidence="2 3">11061_1 CR5-6</strain>
    </source>
</reference>
<dbReference type="OrthoDB" id="3214103at2759"/>
<dbReference type="HOGENOM" id="CLU_855584_0_0_1"/>
<dbReference type="Proteomes" id="UP000053257">
    <property type="component" value="Unassembled WGS sequence"/>
</dbReference>
<feature type="transmembrane region" description="Helical" evidence="1">
    <location>
        <begin position="43"/>
        <end position="60"/>
    </location>
</feature>
<evidence type="ECO:0000313" key="3">
    <source>
        <dbReference type="Proteomes" id="UP000053257"/>
    </source>
</evidence>
<feature type="transmembrane region" description="Helical" evidence="1">
    <location>
        <begin position="72"/>
        <end position="91"/>
    </location>
</feature>
<name>A0A0C3RX05_PHLG1</name>